<dbReference type="InterPro" id="IPR038740">
    <property type="entry name" value="BioF2-like_GNAT_dom"/>
</dbReference>
<evidence type="ECO:0000259" key="1">
    <source>
        <dbReference type="Pfam" id="PF13480"/>
    </source>
</evidence>
<reference evidence="2" key="1">
    <citation type="journal article" date="2014" name="Front. Microbiol.">
        <title>High frequency of phylogenetically diverse reductive dehalogenase-homologous genes in deep subseafloor sedimentary metagenomes.</title>
        <authorList>
            <person name="Kawai M."/>
            <person name="Futagami T."/>
            <person name="Toyoda A."/>
            <person name="Takaki Y."/>
            <person name="Nishi S."/>
            <person name="Hori S."/>
            <person name="Arai W."/>
            <person name="Tsubouchi T."/>
            <person name="Morono Y."/>
            <person name="Uchiyama I."/>
            <person name="Ito T."/>
            <person name="Fujiyama A."/>
            <person name="Inagaki F."/>
            <person name="Takami H."/>
        </authorList>
    </citation>
    <scope>NUCLEOTIDE SEQUENCE</scope>
    <source>
        <strain evidence="2">Expedition CK06-06</strain>
    </source>
</reference>
<comment type="caution">
    <text evidence="2">The sequence shown here is derived from an EMBL/GenBank/DDBJ whole genome shotgun (WGS) entry which is preliminary data.</text>
</comment>
<dbReference type="EMBL" id="BARS01053733">
    <property type="protein sequence ID" value="GAG53196.1"/>
    <property type="molecule type" value="Genomic_DNA"/>
</dbReference>
<dbReference type="SUPFAM" id="SSF55729">
    <property type="entry name" value="Acyl-CoA N-acyltransferases (Nat)"/>
    <property type="match status" value="1"/>
</dbReference>
<dbReference type="Pfam" id="PF13480">
    <property type="entry name" value="Acetyltransf_6"/>
    <property type="match status" value="1"/>
</dbReference>
<name>X0ZYT0_9ZZZZ</name>
<protein>
    <recommendedName>
        <fullName evidence="1">BioF2-like acetyltransferase domain-containing protein</fullName>
    </recommendedName>
</protein>
<dbReference type="AlphaFoldDB" id="X0ZYT0"/>
<feature type="domain" description="BioF2-like acetyltransferase" evidence="1">
    <location>
        <begin position="2"/>
        <end position="75"/>
    </location>
</feature>
<accession>X0ZYT0</accession>
<proteinExistence type="predicted"/>
<gene>
    <name evidence="2" type="ORF">S01H1_79669</name>
</gene>
<sequence>QGSLRAFFLKGNGGPIAVVTGTVCQRTLFLETMGYLPEFARHSPGKYLLLRVFESCCKEQLTTVDYGFGGAEYKRVYGTKCWNEATLRLYGHGARPAVARLIHTTSVAASELVARTLGKMGLHNRLKTKWRKRLARGH</sequence>
<feature type="non-terminal residue" evidence="2">
    <location>
        <position position="1"/>
    </location>
</feature>
<dbReference type="InterPro" id="IPR016181">
    <property type="entry name" value="Acyl_CoA_acyltransferase"/>
</dbReference>
<organism evidence="2">
    <name type="scientific">marine sediment metagenome</name>
    <dbReference type="NCBI Taxonomy" id="412755"/>
    <lineage>
        <taxon>unclassified sequences</taxon>
        <taxon>metagenomes</taxon>
        <taxon>ecological metagenomes</taxon>
    </lineage>
</organism>
<evidence type="ECO:0000313" key="2">
    <source>
        <dbReference type="EMBL" id="GAG53196.1"/>
    </source>
</evidence>